<evidence type="ECO:0000259" key="2">
    <source>
        <dbReference type="Pfam" id="PF00501"/>
    </source>
</evidence>
<dbReference type="InterPro" id="IPR025110">
    <property type="entry name" value="AMP-bd_C"/>
</dbReference>
<dbReference type="Proteomes" id="UP000660680">
    <property type="component" value="Unassembled WGS sequence"/>
</dbReference>
<feature type="domain" description="AMP-dependent synthetase/ligase" evidence="2">
    <location>
        <begin position="14"/>
        <end position="296"/>
    </location>
</feature>
<sequence>MRSWWGAELIDHRPDDAVWAVAHHPVTVGRLRAETQALARLFRVQGVRAGTTVALHGRPSLTQLWALFALWSLGAQVVQLEPGVGAADRRALLALCAPQYLVTFGAPGTGFVAECSVLVRRLPGGRPARSSHCVVQFSSGTTGRPKVVGRTSESLLVELDRWRALAGGPAEGETVAVLESTAHSFGLIGGLLHALDVGATVMFPPCPVSAAHAVLGSPRLLAGLLAADLPRLRLAVSSGEPLPADTHAAFLARFGVRVGQAYGTTETGVIAADLAGVFGPPTVGVPVPGVRTRVVGGVLEVHVPQSPYLDQDEPWTGGWMSTQDLVAVDQATGALRLLGRATTPALAEIEAALRAHRHVTDAVVFDGEPIEAHVAATEDIEPGELRRWCLRLLGADRTVPARYHVVGELPRTANGKLMRDRRQILHQRGA</sequence>
<accession>A0A918GU34</accession>
<dbReference type="InterPro" id="IPR042099">
    <property type="entry name" value="ANL_N_sf"/>
</dbReference>
<organism evidence="4 5">
    <name type="scientific">Actinokineospora fastidiosa</name>
    <dbReference type="NCBI Taxonomy" id="1816"/>
    <lineage>
        <taxon>Bacteria</taxon>
        <taxon>Bacillati</taxon>
        <taxon>Actinomycetota</taxon>
        <taxon>Actinomycetes</taxon>
        <taxon>Pseudonocardiales</taxon>
        <taxon>Pseudonocardiaceae</taxon>
        <taxon>Actinokineospora</taxon>
    </lineage>
</organism>
<dbReference type="PANTHER" id="PTHR43201">
    <property type="entry name" value="ACYL-COA SYNTHETASE"/>
    <property type="match status" value="1"/>
</dbReference>
<dbReference type="PANTHER" id="PTHR43201:SF8">
    <property type="entry name" value="ACYL-COA SYNTHETASE FAMILY MEMBER 3"/>
    <property type="match status" value="1"/>
</dbReference>
<dbReference type="InterPro" id="IPR020845">
    <property type="entry name" value="AMP-binding_CS"/>
</dbReference>
<dbReference type="InterPro" id="IPR000873">
    <property type="entry name" value="AMP-dep_synth/lig_dom"/>
</dbReference>
<dbReference type="Pfam" id="PF13193">
    <property type="entry name" value="AMP-binding_C"/>
    <property type="match status" value="1"/>
</dbReference>
<evidence type="ECO:0000313" key="5">
    <source>
        <dbReference type="Proteomes" id="UP000660680"/>
    </source>
</evidence>
<dbReference type="GO" id="GO:0031956">
    <property type="term" value="F:medium-chain fatty acid-CoA ligase activity"/>
    <property type="evidence" value="ECO:0007669"/>
    <property type="project" value="TreeGrafter"/>
</dbReference>
<proteinExistence type="inferred from homology"/>
<dbReference type="EMBL" id="BMRB01000009">
    <property type="protein sequence ID" value="GGS58021.1"/>
    <property type="molecule type" value="Genomic_DNA"/>
</dbReference>
<reference evidence="4" key="1">
    <citation type="journal article" date="2014" name="Int. J. Syst. Evol. Microbiol.">
        <title>Complete genome sequence of Corynebacterium casei LMG S-19264T (=DSM 44701T), isolated from a smear-ripened cheese.</title>
        <authorList>
            <consortium name="US DOE Joint Genome Institute (JGI-PGF)"/>
            <person name="Walter F."/>
            <person name="Albersmeier A."/>
            <person name="Kalinowski J."/>
            <person name="Ruckert C."/>
        </authorList>
    </citation>
    <scope>NUCLEOTIDE SEQUENCE</scope>
    <source>
        <strain evidence="4">JCM 3276</strain>
    </source>
</reference>
<gene>
    <name evidence="4" type="ORF">GCM10010171_61340</name>
</gene>
<reference evidence="4" key="2">
    <citation type="submission" date="2020-09" db="EMBL/GenBank/DDBJ databases">
        <authorList>
            <person name="Sun Q."/>
            <person name="Ohkuma M."/>
        </authorList>
    </citation>
    <scope>NUCLEOTIDE SEQUENCE</scope>
    <source>
        <strain evidence="4">JCM 3276</strain>
    </source>
</reference>
<feature type="domain" description="AMP-binding enzyme C-terminal" evidence="3">
    <location>
        <begin position="348"/>
        <end position="416"/>
    </location>
</feature>
<dbReference type="SUPFAM" id="SSF56801">
    <property type="entry name" value="Acetyl-CoA synthetase-like"/>
    <property type="match status" value="1"/>
</dbReference>
<dbReference type="Gene3D" id="3.40.50.12780">
    <property type="entry name" value="N-terminal domain of ligase-like"/>
    <property type="match status" value="1"/>
</dbReference>
<dbReference type="GO" id="GO:0006631">
    <property type="term" value="P:fatty acid metabolic process"/>
    <property type="evidence" value="ECO:0007669"/>
    <property type="project" value="TreeGrafter"/>
</dbReference>
<dbReference type="AlphaFoldDB" id="A0A918GU34"/>
<dbReference type="Gene3D" id="3.30.300.30">
    <property type="match status" value="1"/>
</dbReference>
<comment type="caution">
    <text evidence="4">The sequence shown here is derived from an EMBL/GenBank/DDBJ whole genome shotgun (WGS) entry which is preliminary data.</text>
</comment>
<evidence type="ECO:0000256" key="1">
    <source>
        <dbReference type="ARBA" id="ARBA00006432"/>
    </source>
</evidence>
<dbReference type="Pfam" id="PF00501">
    <property type="entry name" value="AMP-binding"/>
    <property type="match status" value="1"/>
</dbReference>
<evidence type="ECO:0000259" key="3">
    <source>
        <dbReference type="Pfam" id="PF13193"/>
    </source>
</evidence>
<evidence type="ECO:0000313" key="4">
    <source>
        <dbReference type="EMBL" id="GGS58021.1"/>
    </source>
</evidence>
<comment type="similarity">
    <text evidence="1">Belongs to the ATP-dependent AMP-binding enzyme family.</text>
</comment>
<dbReference type="RefSeq" id="WP_189214098.1">
    <property type="nucleotide sequence ID" value="NZ_BMRB01000009.1"/>
</dbReference>
<protein>
    <submittedName>
        <fullName evidence="4">Acyl-CoA synthetase</fullName>
    </submittedName>
</protein>
<name>A0A918GU34_9PSEU</name>
<dbReference type="PROSITE" id="PS00455">
    <property type="entry name" value="AMP_BINDING"/>
    <property type="match status" value="1"/>
</dbReference>
<dbReference type="InterPro" id="IPR045851">
    <property type="entry name" value="AMP-bd_C_sf"/>
</dbReference>
<keyword evidence="5" id="KW-1185">Reference proteome</keyword>